<dbReference type="Proteomes" id="UP001201812">
    <property type="component" value="Unassembled WGS sequence"/>
</dbReference>
<evidence type="ECO:0000313" key="2">
    <source>
        <dbReference type="EMBL" id="KAI1700223.1"/>
    </source>
</evidence>
<reference evidence="2" key="1">
    <citation type="submission" date="2022-01" db="EMBL/GenBank/DDBJ databases">
        <title>Genome Sequence Resource for Two Populations of Ditylenchus destructor, the Migratory Endoparasitic Phytonematode.</title>
        <authorList>
            <person name="Zhang H."/>
            <person name="Lin R."/>
            <person name="Xie B."/>
        </authorList>
    </citation>
    <scope>NUCLEOTIDE SEQUENCE</scope>
    <source>
        <strain evidence="2">BazhouSP</strain>
    </source>
</reference>
<feature type="region of interest" description="Disordered" evidence="1">
    <location>
        <begin position="210"/>
        <end position="237"/>
    </location>
</feature>
<keyword evidence="3" id="KW-1185">Reference proteome</keyword>
<proteinExistence type="predicted"/>
<dbReference type="EMBL" id="JAKKPZ010000152">
    <property type="protein sequence ID" value="KAI1700223.1"/>
    <property type="molecule type" value="Genomic_DNA"/>
</dbReference>
<gene>
    <name evidence="2" type="ORF">DdX_16841</name>
</gene>
<evidence type="ECO:0000256" key="1">
    <source>
        <dbReference type="SAM" id="MobiDB-lite"/>
    </source>
</evidence>
<protein>
    <recommendedName>
        <fullName evidence="4">Glycine zipper domain-containing protein</fullName>
    </recommendedName>
</protein>
<feature type="compositionally biased region" description="Acidic residues" evidence="1">
    <location>
        <begin position="210"/>
        <end position="219"/>
    </location>
</feature>
<name>A0AAD4QZK7_9BILA</name>
<evidence type="ECO:0008006" key="4">
    <source>
        <dbReference type="Google" id="ProtNLM"/>
    </source>
</evidence>
<dbReference type="PANTHER" id="PTHR21525">
    <property type="entry name" value="MOTILE SPERM PROTEIN"/>
    <property type="match status" value="1"/>
</dbReference>
<accession>A0AAD4QZK7</accession>
<organism evidence="2 3">
    <name type="scientific">Ditylenchus destructor</name>
    <dbReference type="NCBI Taxonomy" id="166010"/>
    <lineage>
        <taxon>Eukaryota</taxon>
        <taxon>Metazoa</taxon>
        <taxon>Ecdysozoa</taxon>
        <taxon>Nematoda</taxon>
        <taxon>Chromadorea</taxon>
        <taxon>Rhabditida</taxon>
        <taxon>Tylenchina</taxon>
        <taxon>Tylenchomorpha</taxon>
        <taxon>Sphaerularioidea</taxon>
        <taxon>Anguinidae</taxon>
        <taxon>Anguininae</taxon>
        <taxon>Ditylenchus</taxon>
    </lineage>
</organism>
<dbReference type="AlphaFoldDB" id="A0AAD4QZK7"/>
<comment type="caution">
    <text evidence="2">The sequence shown here is derived from an EMBL/GenBank/DDBJ whole genome shotgun (WGS) entry which is preliminary data.</text>
</comment>
<evidence type="ECO:0000313" key="3">
    <source>
        <dbReference type="Proteomes" id="UP001201812"/>
    </source>
</evidence>
<dbReference type="PANTHER" id="PTHR21525:SF9">
    <property type="entry name" value="CHANNEL_COLICIN DOMAIN-CONTAINING PROTEIN"/>
    <property type="match status" value="1"/>
</dbReference>
<sequence>MAVQKEQRKREYFKKQIKVIGEKSREIAGKGEVQYVVAATKNGNTVFHVIEKTIKQNGQLVYIVDKAYFTTESLQYAFVQGASKVLLPLSLLLDTVRVGTALYRDLKTEEKQMRNTAVAVSSIAGGWAGAAAGAYGGAETGAAAGASIGAFFGGVGAIPGATLGTVCGTIAGAISGGILGSAAAEKAAQKVTNRLYGVPLENVQILEEGDYEVLDDENSENSLNRSPEMEEVSEESD</sequence>